<organism evidence="2 3">
    <name type="scientific">Paenactinomyces guangxiensis</name>
    <dbReference type="NCBI Taxonomy" id="1490290"/>
    <lineage>
        <taxon>Bacteria</taxon>
        <taxon>Bacillati</taxon>
        <taxon>Bacillota</taxon>
        <taxon>Bacilli</taxon>
        <taxon>Bacillales</taxon>
        <taxon>Thermoactinomycetaceae</taxon>
        <taxon>Paenactinomyces</taxon>
    </lineage>
</organism>
<evidence type="ECO:0000313" key="3">
    <source>
        <dbReference type="Proteomes" id="UP000535491"/>
    </source>
</evidence>
<keyword evidence="3" id="KW-1185">Reference proteome</keyword>
<accession>A0A7W1WP74</accession>
<dbReference type="AlphaFoldDB" id="A0A7W1WP74"/>
<feature type="region of interest" description="Disordered" evidence="1">
    <location>
        <begin position="63"/>
        <end position="101"/>
    </location>
</feature>
<reference evidence="2 3" key="1">
    <citation type="submission" date="2020-07" db="EMBL/GenBank/DDBJ databases">
        <authorList>
            <person name="Feng H."/>
        </authorList>
    </citation>
    <scope>NUCLEOTIDE SEQUENCE [LARGE SCALE GENOMIC DNA]</scope>
    <source>
        <strain evidence="3">s-10</strain>
    </source>
</reference>
<protein>
    <submittedName>
        <fullName evidence="2">Uncharacterized protein</fullName>
    </submittedName>
</protein>
<dbReference type="RefSeq" id="WP_181750735.1">
    <property type="nucleotide sequence ID" value="NZ_JACEIQ010000002.1"/>
</dbReference>
<evidence type="ECO:0000313" key="2">
    <source>
        <dbReference type="EMBL" id="MBA4493512.1"/>
    </source>
</evidence>
<proteinExistence type="predicted"/>
<sequence>MREKAATLWNFEFPPVFEPEAVEMETVESTDPEMTDIPLVPEVTQINKSGAHRWKLGMVYETSDQTHSKGGGKLSNHPSAVSMHISLPKTEPILASSGQSE</sequence>
<dbReference type="EMBL" id="JACEIQ010000002">
    <property type="protein sequence ID" value="MBA4493512.1"/>
    <property type="molecule type" value="Genomic_DNA"/>
</dbReference>
<evidence type="ECO:0000256" key="1">
    <source>
        <dbReference type="SAM" id="MobiDB-lite"/>
    </source>
</evidence>
<gene>
    <name evidence="2" type="ORF">H1191_04235</name>
</gene>
<dbReference type="Proteomes" id="UP000535491">
    <property type="component" value="Unassembled WGS sequence"/>
</dbReference>
<comment type="caution">
    <text evidence="2">The sequence shown here is derived from an EMBL/GenBank/DDBJ whole genome shotgun (WGS) entry which is preliminary data.</text>
</comment>
<name>A0A7W1WP74_9BACL</name>